<sequence>MKRLRFLVLAPLLMAFQCESDDTVASDMLDSTGVLGKWEIQDEITNGIISDMIPRCCEFLEFETDDDNSDYKGQFTYTASQGSKNSGTFEISSNNQNILFIDDESIFEFSINDAQDIMTIDFTEDEINYTQTWLRIE</sequence>
<name>A0A1G7XE92_9FLAO</name>
<dbReference type="RefSeq" id="WP_143002824.1">
    <property type="nucleotide sequence ID" value="NZ_FNCW01000008.1"/>
</dbReference>
<proteinExistence type="predicted"/>
<protein>
    <recommendedName>
        <fullName evidence="3">Lipocalin-like domain-containing protein</fullName>
    </recommendedName>
</protein>
<evidence type="ECO:0000313" key="2">
    <source>
        <dbReference type="Proteomes" id="UP000199296"/>
    </source>
</evidence>
<gene>
    <name evidence="1" type="ORF">SAMN04488027_10851</name>
</gene>
<keyword evidence="2" id="KW-1185">Reference proteome</keyword>
<dbReference type="EMBL" id="FNCW01000008">
    <property type="protein sequence ID" value="SDG82433.1"/>
    <property type="molecule type" value="Genomic_DNA"/>
</dbReference>
<evidence type="ECO:0000313" key="1">
    <source>
        <dbReference type="EMBL" id="SDG82433.1"/>
    </source>
</evidence>
<dbReference type="OrthoDB" id="1450173at2"/>
<reference evidence="1 2" key="1">
    <citation type="submission" date="2016-10" db="EMBL/GenBank/DDBJ databases">
        <authorList>
            <person name="de Groot N.N."/>
        </authorList>
    </citation>
    <scope>NUCLEOTIDE SEQUENCE [LARGE SCALE GENOMIC DNA]</scope>
    <source>
        <strain evidence="1 2">DSM 19803</strain>
    </source>
</reference>
<organism evidence="1 2">
    <name type="scientific">Psychroflexus sediminis</name>
    <dbReference type="NCBI Taxonomy" id="470826"/>
    <lineage>
        <taxon>Bacteria</taxon>
        <taxon>Pseudomonadati</taxon>
        <taxon>Bacteroidota</taxon>
        <taxon>Flavobacteriia</taxon>
        <taxon>Flavobacteriales</taxon>
        <taxon>Flavobacteriaceae</taxon>
        <taxon>Psychroflexus</taxon>
    </lineage>
</organism>
<evidence type="ECO:0008006" key="3">
    <source>
        <dbReference type="Google" id="ProtNLM"/>
    </source>
</evidence>
<dbReference type="AlphaFoldDB" id="A0A1G7XE92"/>
<dbReference type="Proteomes" id="UP000199296">
    <property type="component" value="Unassembled WGS sequence"/>
</dbReference>
<accession>A0A1G7XE92</accession>